<dbReference type="InterPro" id="IPR043504">
    <property type="entry name" value="Peptidase_S1_PA_chymotrypsin"/>
</dbReference>
<dbReference type="AlphaFoldDB" id="A0A8J3GPQ3"/>
<dbReference type="PANTHER" id="PTHR43019">
    <property type="entry name" value="SERINE ENDOPROTEASE DEGS"/>
    <property type="match status" value="1"/>
</dbReference>
<comment type="subcellular location">
    <subcellularLocation>
        <location evidence="1">Membrane</location>
        <topology evidence="1">Multi-pass membrane protein</topology>
    </subcellularLocation>
</comment>
<keyword evidence="6" id="KW-0378">Hydrolase</keyword>
<keyword evidence="3 5" id="KW-1133">Transmembrane helix</keyword>
<dbReference type="PANTHER" id="PTHR43019:SF23">
    <property type="entry name" value="PROTEASE DO-LIKE 5, CHLOROPLASTIC"/>
    <property type="match status" value="1"/>
</dbReference>
<reference evidence="6" key="2">
    <citation type="submission" date="2020-09" db="EMBL/GenBank/DDBJ databases">
        <authorList>
            <person name="Sun Q."/>
            <person name="Zhou Y."/>
        </authorList>
    </citation>
    <scope>NUCLEOTIDE SEQUENCE</scope>
    <source>
        <strain evidence="6">CGMCC 1.16548</strain>
    </source>
</reference>
<gene>
    <name evidence="6" type="ORF">GCM10011600_11030</name>
</gene>
<evidence type="ECO:0000256" key="4">
    <source>
        <dbReference type="ARBA" id="ARBA00023136"/>
    </source>
</evidence>
<dbReference type="GO" id="GO:0016020">
    <property type="term" value="C:membrane"/>
    <property type="evidence" value="ECO:0007669"/>
    <property type="project" value="UniProtKB-SubCell"/>
</dbReference>
<feature type="transmembrane region" description="Helical" evidence="5">
    <location>
        <begin position="30"/>
        <end position="52"/>
    </location>
</feature>
<evidence type="ECO:0000313" key="7">
    <source>
        <dbReference type="Proteomes" id="UP000617531"/>
    </source>
</evidence>
<feature type="transmembrane region" description="Helical" evidence="5">
    <location>
        <begin position="101"/>
        <end position="130"/>
    </location>
</feature>
<name>A0A8J3GPQ3_9MICO</name>
<dbReference type="Pfam" id="PF13365">
    <property type="entry name" value="Trypsin_2"/>
    <property type="match status" value="1"/>
</dbReference>
<protein>
    <submittedName>
        <fullName evidence="6">Serine protease</fullName>
    </submittedName>
</protein>
<dbReference type="InterPro" id="IPR047680">
    <property type="entry name" value="MarP-like"/>
</dbReference>
<keyword evidence="7" id="KW-1185">Reference proteome</keyword>
<dbReference type="Gene3D" id="2.40.10.10">
    <property type="entry name" value="Trypsin-like serine proteases"/>
    <property type="match status" value="2"/>
</dbReference>
<dbReference type="RefSeq" id="WP_191282356.1">
    <property type="nucleotide sequence ID" value="NZ_BNAI01000001.1"/>
</dbReference>
<keyword evidence="2 5" id="KW-0812">Transmembrane</keyword>
<evidence type="ECO:0000256" key="3">
    <source>
        <dbReference type="ARBA" id="ARBA00022989"/>
    </source>
</evidence>
<reference evidence="6" key="1">
    <citation type="journal article" date="2014" name="Int. J. Syst. Evol. Microbiol.">
        <title>Complete genome sequence of Corynebacterium casei LMG S-19264T (=DSM 44701T), isolated from a smear-ripened cheese.</title>
        <authorList>
            <consortium name="US DOE Joint Genome Institute (JGI-PGF)"/>
            <person name="Walter F."/>
            <person name="Albersmeier A."/>
            <person name="Kalinowski J."/>
            <person name="Ruckert C."/>
        </authorList>
    </citation>
    <scope>NUCLEOTIDE SEQUENCE</scope>
    <source>
        <strain evidence="6">CGMCC 1.16548</strain>
    </source>
</reference>
<dbReference type="EMBL" id="BNAI01000001">
    <property type="protein sequence ID" value="GHF11564.1"/>
    <property type="molecule type" value="Genomic_DNA"/>
</dbReference>
<feature type="transmembrane region" description="Helical" evidence="5">
    <location>
        <begin position="58"/>
        <end position="80"/>
    </location>
</feature>
<keyword evidence="6" id="KW-0645">Protease</keyword>
<proteinExistence type="predicted"/>
<dbReference type="GO" id="GO:0004252">
    <property type="term" value="F:serine-type endopeptidase activity"/>
    <property type="evidence" value="ECO:0007669"/>
    <property type="project" value="InterPro"/>
</dbReference>
<accession>A0A8J3GPQ3</accession>
<evidence type="ECO:0000256" key="5">
    <source>
        <dbReference type="SAM" id="Phobius"/>
    </source>
</evidence>
<evidence type="ECO:0000256" key="2">
    <source>
        <dbReference type="ARBA" id="ARBA00022692"/>
    </source>
</evidence>
<dbReference type="InterPro" id="IPR009003">
    <property type="entry name" value="Peptidase_S1_PA"/>
</dbReference>
<evidence type="ECO:0000256" key="1">
    <source>
        <dbReference type="ARBA" id="ARBA00004141"/>
    </source>
</evidence>
<evidence type="ECO:0000313" key="6">
    <source>
        <dbReference type="EMBL" id="GHF11564.1"/>
    </source>
</evidence>
<dbReference type="Pfam" id="PF02674">
    <property type="entry name" value="Colicin_V"/>
    <property type="match status" value="1"/>
</dbReference>
<dbReference type="InterPro" id="IPR003825">
    <property type="entry name" value="Colicin-V_CvpA"/>
</dbReference>
<sequence>MIASRLLDLLLVLTLLVFIGEGIRNGIARSLGAILGVIAGGALAFIAIPLLAAAIPDSFWRIAIIVAVSVALLFGGHALGGRIGRGIRDRRRDEIGFGSRLAGGAANGVIAALTLALVAGGVSALGVPLFSQAISGSYVVRAIDAVTPAPVDALLARVRSAVLEEGLPAIGEALGGVVDSPGIPDVPTDTDPLTAAAQSVVRIGGTAFACGQNQTGTGFVVAPDRVVTNAHVVAGVDQPIVEAPNGQTLEGWVVYLDPIDDLAIVAVDGLSAGALTLSPDLPVGSDAVVEGYPYGGPFTRGAAEVLAVSTEGIPDIYGGPRNPREVYTLAAVVQPGNSGGPLLATDGRVAGVVFARSADDPELGYAMTNTELEPVASAASGLSAPVSSGACVRG</sequence>
<dbReference type="GO" id="GO:0006508">
    <property type="term" value="P:proteolysis"/>
    <property type="evidence" value="ECO:0007669"/>
    <property type="project" value="UniProtKB-KW"/>
</dbReference>
<feature type="transmembrane region" description="Helical" evidence="5">
    <location>
        <begin position="6"/>
        <end position="23"/>
    </location>
</feature>
<keyword evidence="4 5" id="KW-0472">Membrane</keyword>
<organism evidence="6 7">
    <name type="scientific">Pseudolysinimonas yzui</name>
    <dbReference type="NCBI Taxonomy" id="2708254"/>
    <lineage>
        <taxon>Bacteria</taxon>
        <taxon>Bacillati</taxon>
        <taxon>Actinomycetota</taxon>
        <taxon>Actinomycetes</taxon>
        <taxon>Micrococcales</taxon>
        <taxon>Microbacteriaceae</taxon>
        <taxon>Pseudolysinimonas</taxon>
    </lineage>
</organism>
<dbReference type="Proteomes" id="UP000617531">
    <property type="component" value="Unassembled WGS sequence"/>
</dbReference>
<dbReference type="NCBIfam" id="NF033740">
    <property type="entry name" value="MarP_fam_protase"/>
    <property type="match status" value="1"/>
</dbReference>
<dbReference type="GO" id="GO:0009403">
    <property type="term" value="P:toxin biosynthetic process"/>
    <property type="evidence" value="ECO:0007669"/>
    <property type="project" value="InterPro"/>
</dbReference>
<dbReference type="SUPFAM" id="SSF50494">
    <property type="entry name" value="Trypsin-like serine proteases"/>
    <property type="match status" value="1"/>
</dbReference>
<dbReference type="InterPro" id="IPR001940">
    <property type="entry name" value="Peptidase_S1C"/>
</dbReference>
<dbReference type="PRINTS" id="PR00834">
    <property type="entry name" value="PROTEASES2C"/>
</dbReference>
<comment type="caution">
    <text evidence="6">The sequence shown here is derived from an EMBL/GenBank/DDBJ whole genome shotgun (WGS) entry which is preliminary data.</text>
</comment>